<keyword evidence="3 5" id="KW-0347">Helicase</keyword>
<feature type="domain" description="UvrD-like helicase ATP-binding" evidence="7">
    <location>
        <begin position="199"/>
        <end position="597"/>
    </location>
</feature>
<evidence type="ECO:0000256" key="2">
    <source>
        <dbReference type="ARBA" id="ARBA00022801"/>
    </source>
</evidence>
<sequence length="756" mass="88494">MDENLKQERKILVEKKKVIETELYEKKKSIEEIEKKVRLLSKEAKGSYSEEKQTIEKIFNYVSQDIEKYEESLNEPYFGRVDFRERTRFTESIYIGKKGISNSKDGEEIVVDWRAPVADLYYSGTGGDSYYTAPAGIIEGKLELKRKFLYKNGDIEQLFDEGINDIIINQEEGNNLVDEFLKINLEETRGKKLKEVVATIQKEQNEIIRWPKNLPIIVQGSAGSGKTTIALHRLAYLIYIYKETMSGDEILVLAPNKLFLNYISDILPSLGAEEVNQSTFEELILAKLKLKGKVYNKDEKLLRIIEERNEEKKKLIVNSSKVKGTLVFKTMIDRYVSLVERSNLDIKDIKVGNEILFDKNEIKRLYIKDLKSYPINKRKNEIKKYLNLKIKGSIETLLLQIDREWEKEISEIRNKFKDSEERRKSLINLYEERDKIKDHVKNDSKKEFNAYFKDWKEINSRDIYYNFYNDDLFEIATDKKIPKILAQYMKEEFNSNYENNIIDEDDLAALAYIRILLEGIDEKEKFKYIIVDEAQDYSPFQVYLVNRFAKGNALTLVGDLAQGIYYYKGLKTWEDITEKVFEGNATYVQLTQSYRSTVEIIDLAQKTLNAQNLGLKDAKPVLRHGTKPEIIKIKDDEEYYNVIVEIIKNVKDQGKRSVAIITKDILEASKIYKILKKKSIYTFELIEGKEKELKEDLIIIPSYLTKGLEFDCTIILNPSEENYKENTLDQRLLYVSLTRALHLEYIIEKDKITKLI</sequence>
<evidence type="ECO:0000259" key="7">
    <source>
        <dbReference type="PROSITE" id="PS51198"/>
    </source>
</evidence>
<reference evidence="9" key="1">
    <citation type="submission" date="2021-07" db="EMBL/GenBank/DDBJ databases">
        <title>Complete genome sequencing of a Clostridium isolate.</title>
        <authorList>
            <person name="Ueki A."/>
            <person name="Tonouchi A."/>
        </authorList>
    </citation>
    <scope>NUCLEOTIDE SEQUENCE [LARGE SCALE GENOMIC DNA]</scope>
    <source>
        <strain evidence="9">C5S11</strain>
    </source>
</reference>
<evidence type="ECO:0000256" key="3">
    <source>
        <dbReference type="ARBA" id="ARBA00022806"/>
    </source>
</evidence>
<keyword evidence="2 5" id="KW-0378">Hydrolase</keyword>
<protein>
    <submittedName>
        <fullName evidence="8">DNA helicase</fullName>
    </submittedName>
</protein>
<evidence type="ECO:0000256" key="4">
    <source>
        <dbReference type="ARBA" id="ARBA00022840"/>
    </source>
</evidence>
<dbReference type="PANTHER" id="PTHR11070">
    <property type="entry name" value="UVRD / RECB / PCRA DNA HELICASE FAMILY MEMBER"/>
    <property type="match status" value="1"/>
</dbReference>
<dbReference type="RefSeq" id="WP_224037848.1">
    <property type="nucleotide sequence ID" value="NZ_AP024849.1"/>
</dbReference>
<name>A0ABM7T369_9CLOT</name>
<dbReference type="PANTHER" id="PTHR11070:SF17">
    <property type="entry name" value="DNA HELICASE IV"/>
    <property type="match status" value="1"/>
</dbReference>
<gene>
    <name evidence="8" type="ORF">psyc5s11_24210</name>
</gene>
<keyword evidence="9" id="KW-1185">Reference proteome</keyword>
<proteinExistence type="predicted"/>
<dbReference type="GO" id="GO:0004386">
    <property type="term" value="F:helicase activity"/>
    <property type="evidence" value="ECO:0007669"/>
    <property type="project" value="UniProtKB-KW"/>
</dbReference>
<dbReference type="InterPro" id="IPR027785">
    <property type="entry name" value="UvrD-like_helicase_C"/>
</dbReference>
<feature type="coiled-coil region" evidence="6">
    <location>
        <begin position="402"/>
        <end position="429"/>
    </location>
</feature>
<organism evidence="8 9">
    <name type="scientific">Clostridium gelidum</name>
    <dbReference type="NCBI Taxonomy" id="704125"/>
    <lineage>
        <taxon>Bacteria</taxon>
        <taxon>Bacillati</taxon>
        <taxon>Bacillota</taxon>
        <taxon>Clostridia</taxon>
        <taxon>Eubacteriales</taxon>
        <taxon>Clostridiaceae</taxon>
        <taxon>Clostridium</taxon>
    </lineage>
</organism>
<keyword evidence="1 5" id="KW-0547">Nucleotide-binding</keyword>
<evidence type="ECO:0000256" key="5">
    <source>
        <dbReference type="PROSITE-ProRule" id="PRU00560"/>
    </source>
</evidence>
<dbReference type="InterPro" id="IPR000212">
    <property type="entry name" value="DNA_helicase_UvrD/REP"/>
</dbReference>
<dbReference type="InterPro" id="IPR014016">
    <property type="entry name" value="UvrD-like_ATP-bd"/>
</dbReference>
<dbReference type="Proteomes" id="UP000824633">
    <property type="component" value="Chromosome"/>
</dbReference>
<evidence type="ECO:0000313" key="8">
    <source>
        <dbReference type="EMBL" id="BCZ46354.1"/>
    </source>
</evidence>
<evidence type="ECO:0000256" key="1">
    <source>
        <dbReference type="ARBA" id="ARBA00022741"/>
    </source>
</evidence>
<dbReference type="EMBL" id="AP024849">
    <property type="protein sequence ID" value="BCZ46354.1"/>
    <property type="molecule type" value="Genomic_DNA"/>
</dbReference>
<dbReference type="Pfam" id="PF00580">
    <property type="entry name" value="UvrD-helicase"/>
    <property type="match status" value="1"/>
</dbReference>
<dbReference type="Pfam" id="PF13538">
    <property type="entry name" value="UvrD_C_2"/>
    <property type="match status" value="1"/>
</dbReference>
<dbReference type="Gene3D" id="3.40.50.300">
    <property type="entry name" value="P-loop containing nucleotide triphosphate hydrolases"/>
    <property type="match status" value="3"/>
</dbReference>
<keyword evidence="4 5" id="KW-0067">ATP-binding</keyword>
<evidence type="ECO:0000313" key="9">
    <source>
        <dbReference type="Proteomes" id="UP000824633"/>
    </source>
</evidence>
<dbReference type="InterPro" id="IPR027417">
    <property type="entry name" value="P-loop_NTPase"/>
</dbReference>
<dbReference type="InterPro" id="IPR048228">
    <property type="entry name" value="HelD_bacillota"/>
</dbReference>
<evidence type="ECO:0000256" key="6">
    <source>
        <dbReference type="SAM" id="Coils"/>
    </source>
</evidence>
<dbReference type="PROSITE" id="PS51198">
    <property type="entry name" value="UVRD_HELICASE_ATP_BIND"/>
    <property type="match status" value="1"/>
</dbReference>
<dbReference type="SUPFAM" id="SSF52540">
    <property type="entry name" value="P-loop containing nucleoside triphosphate hydrolases"/>
    <property type="match status" value="1"/>
</dbReference>
<keyword evidence="6" id="KW-0175">Coiled coil</keyword>
<accession>A0ABM7T369</accession>
<feature type="binding site" evidence="5">
    <location>
        <begin position="220"/>
        <end position="227"/>
    </location>
    <ligand>
        <name>ATP</name>
        <dbReference type="ChEBI" id="CHEBI:30616"/>
    </ligand>
</feature>
<dbReference type="NCBIfam" id="NF041464">
    <property type="entry name" value="HelD_BACSU"/>
    <property type="match status" value="1"/>
</dbReference>